<dbReference type="GO" id="GO:0015288">
    <property type="term" value="F:porin activity"/>
    <property type="evidence" value="ECO:0007669"/>
    <property type="project" value="TreeGrafter"/>
</dbReference>
<reference evidence="4 5" key="1">
    <citation type="submission" date="2019-09" db="EMBL/GenBank/DDBJ databases">
        <authorList>
            <person name="Chandra G."/>
            <person name="Truman W A."/>
        </authorList>
    </citation>
    <scope>NUCLEOTIDE SEQUENCE [LARGE SCALE GENOMIC DNA]</scope>
    <source>
        <strain evidence="4">PS723</strain>
    </source>
</reference>
<dbReference type="Proteomes" id="UP000379480">
    <property type="component" value="Unassembled WGS sequence"/>
</dbReference>
<dbReference type="InterPro" id="IPR005318">
    <property type="entry name" value="OM_porin_bac"/>
</dbReference>
<evidence type="ECO:0000256" key="1">
    <source>
        <dbReference type="ARBA" id="ARBA00009075"/>
    </source>
</evidence>
<dbReference type="AlphaFoldDB" id="A0A5E7C468"/>
<keyword evidence="3" id="KW-0732">Signal</keyword>
<dbReference type="InterPro" id="IPR023614">
    <property type="entry name" value="Porin_dom_sf"/>
</dbReference>
<gene>
    <name evidence="4" type="primary">nicP_9</name>
    <name evidence="4" type="ORF">PS723_01867</name>
</gene>
<proteinExistence type="inferred from homology"/>
<organism evidence="4 5">
    <name type="scientific">Pseudomonas fluorescens</name>
    <dbReference type="NCBI Taxonomy" id="294"/>
    <lineage>
        <taxon>Bacteria</taxon>
        <taxon>Pseudomonadati</taxon>
        <taxon>Pseudomonadota</taxon>
        <taxon>Gammaproteobacteria</taxon>
        <taxon>Pseudomonadales</taxon>
        <taxon>Pseudomonadaceae</taxon>
        <taxon>Pseudomonas</taxon>
    </lineage>
</organism>
<protein>
    <submittedName>
        <fullName evidence="4">Porin-like protein NicP</fullName>
    </submittedName>
</protein>
<dbReference type="EMBL" id="CABVHY010000008">
    <property type="protein sequence ID" value="VVN91033.1"/>
    <property type="molecule type" value="Genomic_DNA"/>
</dbReference>
<dbReference type="Gene3D" id="2.40.160.10">
    <property type="entry name" value="Porin"/>
    <property type="match status" value="1"/>
</dbReference>
<dbReference type="Pfam" id="PF03573">
    <property type="entry name" value="OprD"/>
    <property type="match status" value="1"/>
</dbReference>
<comment type="similarity">
    <text evidence="1">Belongs to the outer membrane porin (Opr) (TC 1.B.25) family.</text>
</comment>
<sequence>MEKIMTDRVSSGTGRTGPLTGYVSLSKNEKHTYWNCKIGYAQVGTLFGLSLLCAPAAQADFIADSKGSLEARNFYFNRDFRQDASRDKAEEWAQGFLLRMESGYTASTLGFGLDALGMAGFKLDSGGGTAGTNLLPPDLSGGSQDNYSELGLTAKVRWSDSTLKLGTLQIKDPVVISNDTRLLPGTFKGGLVNVQEIERLKLLAGQLTQINFVDSTDYQDMTANRIGGRSDKFQFAGGDYQLLPNLTAQYRYGKLEDIYQQNYLGLVHLLDLGSGQSLKSDLRYARSIEDGNFRALDNQAFGALFTYSLRGHALGFGYQRMSGDDPFPYIGRSDPYLVNFVQIGDFANVDEHSWQTRYDYNFASLGMPGLSFMTRYISGDNVQRNAPGEGKEWERNTDITYVVQDGALKGVGFKWRNASVRSNFGNDLDENRLILSYTLALW</sequence>
<dbReference type="PANTHER" id="PTHR34596:SF2">
    <property type="entry name" value="CHITOPORIN"/>
    <property type="match status" value="1"/>
</dbReference>
<dbReference type="RefSeq" id="WP_224795666.1">
    <property type="nucleotide sequence ID" value="NZ_CABVHY010000008.1"/>
</dbReference>
<evidence type="ECO:0000313" key="5">
    <source>
        <dbReference type="Proteomes" id="UP000379480"/>
    </source>
</evidence>
<name>A0A5E7C468_PSEFL</name>
<accession>A0A5E7C468</accession>
<keyword evidence="2" id="KW-0813">Transport</keyword>
<evidence type="ECO:0000313" key="4">
    <source>
        <dbReference type="EMBL" id="VVN91033.1"/>
    </source>
</evidence>
<dbReference type="PANTHER" id="PTHR34596">
    <property type="entry name" value="CHITOPORIN"/>
    <property type="match status" value="1"/>
</dbReference>
<evidence type="ECO:0000256" key="3">
    <source>
        <dbReference type="ARBA" id="ARBA00022729"/>
    </source>
</evidence>
<dbReference type="GO" id="GO:0016020">
    <property type="term" value="C:membrane"/>
    <property type="evidence" value="ECO:0007669"/>
    <property type="project" value="InterPro"/>
</dbReference>
<evidence type="ECO:0000256" key="2">
    <source>
        <dbReference type="ARBA" id="ARBA00022448"/>
    </source>
</evidence>
<dbReference type="FunFam" id="2.40.160.10:FF:000008">
    <property type="entry name" value="OprD family porin"/>
    <property type="match status" value="1"/>
</dbReference>